<sequence>MSPLTACAFSIHVAGIKLTMARLVEKEFTGSHSDRLRIGRPDEFDVDIVIRLPASDLFIEKYSPGYVRLRTGSEFSGMCSNDDHNIKQVVSRWVDDSGYLLRTEFTNWFKSVVARAINQFPQNINRASSKRCFYLSIRDSGPTCTLIVKGERNFLMSVDLVPALEFTEDKWPHDDRFISLYPIRLCPKRLSSNTGTLSCWKLAGGAEGQRAAAAHRTLIRIWRVSLHAQEKRLIHGTRHLRQAIRLVTVRYLQANSDEYSKYGKCLKISPAGMMRHSHAVVNLAMNQQLRWLHFVSAVRVSVTHLLHSLISARRTPPLSITQGRIYLWADLQPRALGLRPPDPAKK</sequence>
<evidence type="ECO:0000256" key="2">
    <source>
        <dbReference type="ARBA" id="ARBA00008307"/>
    </source>
</evidence>
<comment type="caution">
    <text evidence="8">The sequence shown here is derived from an EMBL/GenBank/DDBJ whole genome shotgun (WGS) entry which is preliminary data.</text>
</comment>
<keyword evidence="6" id="KW-0464">Manganese</keyword>
<dbReference type="PANTHER" id="PTHR10656">
    <property type="entry name" value="CELL FATE DETERMINING PROTEIN MAB21-RELATED"/>
    <property type="match status" value="1"/>
</dbReference>
<keyword evidence="4" id="KW-0067">ATP-binding</keyword>
<evidence type="ECO:0000256" key="4">
    <source>
        <dbReference type="ARBA" id="ARBA00022840"/>
    </source>
</evidence>
<gene>
    <name evidence="8" type="ORF">EVAR_39399_1</name>
</gene>
<dbReference type="EMBL" id="BGZK01005233">
    <property type="protein sequence ID" value="GBP13146.1"/>
    <property type="molecule type" value="Genomic_DNA"/>
</dbReference>
<evidence type="ECO:0000313" key="9">
    <source>
        <dbReference type="Proteomes" id="UP000299102"/>
    </source>
</evidence>
<comment type="similarity">
    <text evidence="2">Belongs to the mab-21 family.</text>
</comment>
<proteinExistence type="inferred from homology"/>
<evidence type="ECO:0000256" key="6">
    <source>
        <dbReference type="ARBA" id="ARBA00023211"/>
    </source>
</evidence>
<reference evidence="8 9" key="1">
    <citation type="journal article" date="2019" name="Commun. Biol.">
        <title>The bagworm genome reveals a unique fibroin gene that provides high tensile strength.</title>
        <authorList>
            <person name="Kono N."/>
            <person name="Nakamura H."/>
            <person name="Ohtoshi R."/>
            <person name="Tomita M."/>
            <person name="Numata K."/>
            <person name="Arakawa K."/>
        </authorList>
    </citation>
    <scope>NUCLEOTIDE SEQUENCE [LARGE SCALE GENOMIC DNA]</scope>
</reference>
<dbReference type="Pfam" id="PF03281">
    <property type="entry name" value="Mab-21"/>
    <property type="match status" value="1"/>
</dbReference>
<keyword evidence="9" id="KW-1185">Reference proteome</keyword>
<feature type="domain" description="Mab-21-like nucleotidyltransferase" evidence="7">
    <location>
        <begin position="34"/>
        <end position="236"/>
    </location>
</feature>
<accession>A0A4C1TG09</accession>
<evidence type="ECO:0000256" key="5">
    <source>
        <dbReference type="ARBA" id="ARBA00023134"/>
    </source>
</evidence>
<dbReference type="OrthoDB" id="6054650at2759"/>
<keyword evidence="3" id="KW-0547">Nucleotide-binding</keyword>
<protein>
    <submittedName>
        <fullName evidence="8">Cyclic GMP-AMP synthase</fullName>
    </submittedName>
</protein>
<dbReference type="GO" id="GO:0005524">
    <property type="term" value="F:ATP binding"/>
    <property type="evidence" value="ECO:0007669"/>
    <property type="project" value="UniProtKB-KW"/>
</dbReference>
<dbReference type="Gene3D" id="3.30.460.90">
    <property type="match status" value="1"/>
</dbReference>
<dbReference type="InterPro" id="IPR046903">
    <property type="entry name" value="Mab-21-like_nuc_Trfase"/>
</dbReference>
<name>A0A4C1TG09_EUMVA</name>
<organism evidence="8 9">
    <name type="scientific">Eumeta variegata</name>
    <name type="common">Bagworm moth</name>
    <name type="synonym">Eumeta japonica</name>
    <dbReference type="NCBI Taxonomy" id="151549"/>
    <lineage>
        <taxon>Eukaryota</taxon>
        <taxon>Metazoa</taxon>
        <taxon>Ecdysozoa</taxon>
        <taxon>Arthropoda</taxon>
        <taxon>Hexapoda</taxon>
        <taxon>Insecta</taxon>
        <taxon>Pterygota</taxon>
        <taxon>Neoptera</taxon>
        <taxon>Endopterygota</taxon>
        <taxon>Lepidoptera</taxon>
        <taxon>Glossata</taxon>
        <taxon>Ditrysia</taxon>
        <taxon>Tineoidea</taxon>
        <taxon>Psychidae</taxon>
        <taxon>Oiketicinae</taxon>
        <taxon>Eumeta</taxon>
    </lineage>
</organism>
<keyword evidence="5" id="KW-0342">GTP-binding</keyword>
<evidence type="ECO:0000256" key="1">
    <source>
        <dbReference type="ARBA" id="ARBA00001936"/>
    </source>
</evidence>
<dbReference type="PANTHER" id="PTHR10656:SF42">
    <property type="entry name" value="CYCLIC GMP-AMP SYNTHASE-LIKE PROTEIN-RELATED"/>
    <property type="match status" value="1"/>
</dbReference>
<dbReference type="GO" id="GO:0005525">
    <property type="term" value="F:GTP binding"/>
    <property type="evidence" value="ECO:0007669"/>
    <property type="project" value="UniProtKB-KW"/>
</dbReference>
<dbReference type="STRING" id="151549.A0A4C1TG09"/>
<evidence type="ECO:0000256" key="3">
    <source>
        <dbReference type="ARBA" id="ARBA00022741"/>
    </source>
</evidence>
<dbReference type="AlphaFoldDB" id="A0A4C1TG09"/>
<comment type="cofactor">
    <cofactor evidence="1">
        <name>Mn(2+)</name>
        <dbReference type="ChEBI" id="CHEBI:29035"/>
    </cofactor>
</comment>
<evidence type="ECO:0000259" key="7">
    <source>
        <dbReference type="Pfam" id="PF03281"/>
    </source>
</evidence>
<dbReference type="SMART" id="SM01265">
    <property type="entry name" value="Mab-21"/>
    <property type="match status" value="1"/>
</dbReference>
<dbReference type="InterPro" id="IPR024810">
    <property type="entry name" value="MAB21L/cGLR"/>
</dbReference>
<evidence type="ECO:0000313" key="8">
    <source>
        <dbReference type="EMBL" id="GBP13146.1"/>
    </source>
</evidence>
<dbReference type="Proteomes" id="UP000299102">
    <property type="component" value="Unassembled WGS sequence"/>
</dbReference>